<evidence type="ECO:0000313" key="3">
    <source>
        <dbReference type="WBParaSite" id="Csp11.Scaffold630.g20141.t1"/>
    </source>
</evidence>
<dbReference type="InterPro" id="IPR052797">
    <property type="entry name" value="RegFact_GeneExpr_CellDeath"/>
</dbReference>
<evidence type="ECO:0000313" key="2">
    <source>
        <dbReference type="Proteomes" id="UP000095282"/>
    </source>
</evidence>
<reference evidence="3" key="1">
    <citation type="submission" date="2016-11" db="UniProtKB">
        <authorList>
            <consortium name="WormBaseParasite"/>
        </authorList>
    </citation>
    <scope>IDENTIFICATION</scope>
</reference>
<evidence type="ECO:0000256" key="1">
    <source>
        <dbReference type="SAM" id="MobiDB-lite"/>
    </source>
</evidence>
<protein>
    <submittedName>
        <fullName evidence="3">HTH luxR-type domain-containing protein</fullName>
    </submittedName>
</protein>
<dbReference type="PANTHER" id="PTHR33936">
    <property type="entry name" value="PROTEIN CBG17840"/>
    <property type="match status" value="1"/>
</dbReference>
<organism evidence="2 3">
    <name type="scientific">Caenorhabditis tropicalis</name>
    <dbReference type="NCBI Taxonomy" id="1561998"/>
    <lineage>
        <taxon>Eukaryota</taxon>
        <taxon>Metazoa</taxon>
        <taxon>Ecdysozoa</taxon>
        <taxon>Nematoda</taxon>
        <taxon>Chromadorea</taxon>
        <taxon>Rhabditida</taxon>
        <taxon>Rhabditina</taxon>
        <taxon>Rhabditomorpha</taxon>
        <taxon>Rhabditoidea</taxon>
        <taxon>Rhabditidae</taxon>
        <taxon>Peloderinae</taxon>
        <taxon>Caenorhabditis</taxon>
    </lineage>
</organism>
<dbReference type="WBParaSite" id="Csp11.Scaffold630.g20141.t1">
    <property type="protein sequence ID" value="Csp11.Scaffold630.g20141.t1"/>
    <property type="gene ID" value="Csp11.Scaffold630.g20141"/>
</dbReference>
<dbReference type="AlphaFoldDB" id="A0A1I7UWV0"/>
<dbReference type="eggNOG" id="ENOG502QVXX">
    <property type="taxonomic scope" value="Eukaryota"/>
</dbReference>
<keyword evidence="2" id="KW-1185">Reference proteome</keyword>
<dbReference type="STRING" id="1561998.A0A1I7UWV0"/>
<dbReference type="PANTHER" id="PTHR33936:SF22">
    <property type="entry name" value="C2H2-TYPE DOMAIN-CONTAINING PROTEIN"/>
    <property type="match status" value="1"/>
</dbReference>
<accession>A0A1I7UWV0</accession>
<name>A0A1I7UWV0_9PELO</name>
<feature type="region of interest" description="Disordered" evidence="1">
    <location>
        <begin position="186"/>
        <end position="208"/>
    </location>
</feature>
<dbReference type="Proteomes" id="UP000095282">
    <property type="component" value="Unplaced"/>
</dbReference>
<proteinExistence type="predicted"/>
<sequence>MTREQETCSSFRIRSSHDNSVYRICRHEGQYRSKAIKNLAGVSKKLTGLAYCPDYLKSTTNDNGEIIVTSFFEHYGHDKLPAFRKLSDIEINIIVGLMKEGLSNSQIVKRLDKDYGTDSSNRLGYVLVNDLRGVRVRVRTVWERESSVQDSRGRQTGIQESTSSGVWISRCRGNGVTKTAGAWGYRTDKPRSVGFADSGYSEEGRKER</sequence>